<feature type="binding site" evidence="8">
    <location>
        <position position="208"/>
    </location>
    <ligand>
        <name>Mg(2+)</name>
        <dbReference type="ChEBI" id="CHEBI:18420"/>
    </ligand>
</feature>
<comment type="function">
    <text evidence="6">GTPase that associates with the 50S ribosomal subunit and may have a role during protein synthesis or ribosome biogenesis.</text>
</comment>
<dbReference type="CDD" id="cd01878">
    <property type="entry name" value="HflX"/>
    <property type="match status" value="1"/>
</dbReference>
<feature type="binding site" evidence="7">
    <location>
        <begin position="338"/>
        <end position="340"/>
    </location>
    <ligand>
        <name>GTP</name>
        <dbReference type="ChEBI" id="CHEBI:37565"/>
    </ligand>
</feature>
<sequence length="360" mass="40754">MERKERVFLVGVSDGKRARWEVIQSLEELANLTRTAGGEVVESFIQVRERYDPGMLIGKGKAQELGKLAKNFNIDLLIFDTELSGVQIRNIEAKTGVRVIDRTTLILDIFAKHARTKEAKLQVEMAQLEYRLSRLVGKGLELSRLGGGIGTRGPGEKKLEVDRRRIKERIAVVKKELKKIETSKQVQRKQRRDFYKVCTVGYTNAGKSSLVNALTRAELLTADYLFSTLDSNTSILFLPPNHRILISDTVGFLKRLPHSLIASFRATLAEVLEADLLIHVIDATEEDIESKVNTVEGVLKEIGAEMKPRILVFNKIDRLFNEQKIRLAERYPQALLVSAKEGTGIKELKEYLKNYFFGKD</sequence>
<evidence type="ECO:0000256" key="4">
    <source>
        <dbReference type="ARBA" id="ARBA00022842"/>
    </source>
</evidence>
<dbReference type="InterPro" id="IPR016496">
    <property type="entry name" value="GTPase_HflX"/>
</dbReference>
<dbReference type="GO" id="GO:0043022">
    <property type="term" value="F:ribosome binding"/>
    <property type="evidence" value="ECO:0007669"/>
    <property type="project" value="TreeGrafter"/>
</dbReference>
<dbReference type="PROSITE" id="PS51705">
    <property type="entry name" value="G_HFLX"/>
    <property type="match status" value="1"/>
</dbReference>
<dbReference type="InterPro" id="IPR006073">
    <property type="entry name" value="GTP-bd"/>
</dbReference>
<feature type="binding site" evidence="7">
    <location>
        <begin position="248"/>
        <end position="251"/>
    </location>
    <ligand>
        <name>GTP</name>
        <dbReference type="ChEBI" id="CHEBI:37565"/>
    </ligand>
</feature>
<dbReference type="Gene3D" id="3.40.50.11060">
    <property type="entry name" value="GTPase HflX, N-terminal domain"/>
    <property type="match status" value="1"/>
</dbReference>
<dbReference type="NCBIfam" id="TIGR03156">
    <property type="entry name" value="GTP_HflX"/>
    <property type="match status" value="1"/>
</dbReference>
<comment type="subcellular location">
    <subcellularLocation>
        <location evidence="6">Cytoplasm</location>
    </subcellularLocation>
    <text evidence="6">May associate with membranes.</text>
</comment>
<dbReference type="Gene3D" id="3.40.50.300">
    <property type="entry name" value="P-loop containing nucleotide triphosphate hydrolases"/>
    <property type="match status" value="1"/>
</dbReference>
<dbReference type="EMBL" id="DTOZ01000075">
    <property type="protein sequence ID" value="HGE77951.1"/>
    <property type="molecule type" value="Genomic_DNA"/>
</dbReference>
<feature type="domain" description="Hflx-type G" evidence="10">
    <location>
        <begin position="195"/>
        <end position="360"/>
    </location>
</feature>
<evidence type="ECO:0000256" key="1">
    <source>
        <dbReference type="ARBA" id="ARBA00022490"/>
    </source>
</evidence>
<feature type="binding site" evidence="7">
    <location>
        <begin position="201"/>
        <end position="208"/>
    </location>
    <ligand>
        <name>GTP</name>
        <dbReference type="ChEBI" id="CHEBI:37565"/>
    </ligand>
</feature>
<dbReference type="Pfam" id="PF01926">
    <property type="entry name" value="MMR_HSR1"/>
    <property type="match status" value="1"/>
</dbReference>
<evidence type="ECO:0000256" key="2">
    <source>
        <dbReference type="ARBA" id="ARBA00022723"/>
    </source>
</evidence>
<evidence type="ECO:0000256" key="9">
    <source>
        <dbReference type="SAM" id="Coils"/>
    </source>
</evidence>
<comment type="caution">
    <text evidence="11">The sequence shown here is derived from an EMBL/GenBank/DDBJ whole genome shotgun (WGS) entry which is preliminary data.</text>
</comment>
<dbReference type="GO" id="GO:0005737">
    <property type="term" value="C:cytoplasm"/>
    <property type="evidence" value="ECO:0007669"/>
    <property type="project" value="UniProtKB-SubCell"/>
</dbReference>
<dbReference type="PIRSF" id="PIRSF006809">
    <property type="entry name" value="GTP-binding_hflX_prd"/>
    <property type="match status" value="1"/>
</dbReference>
<dbReference type="InterPro" id="IPR027417">
    <property type="entry name" value="P-loop_NTPase"/>
</dbReference>
<feature type="binding site" evidence="7">
    <location>
        <begin position="226"/>
        <end position="230"/>
    </location>
    <ligand>
        <name>GTP</name>
        <dbReference type="ChEBI" id="CHEBI:37565"/>
    </ligand>
</feature>
<keyword evidence="9" id="KW-0175">Coiled coil</keyword>
<evidence type="ECO:0000256" key="8">
    <source>
        <dbReference type="PIRSR" id="PIRSR006809-2"/>
    </source>
</evidence>
<comment type="similarity">
    <text evidence="6">Belongs to the TRAFAC class OBG-HflX-like GTPase superfamily. HflX GTPase family.</text>
</comment>
<dbReference type="GO" id="GO:0003924">
    <property type="term" value="F:GTPase activity"/>
    <property type="evidence" value="ECO:0007669"/>
    <property type="project" value="UniProtKB-UniRule"/>
</dbReference>
<keyword evidence="1 6" id="KW-0963">Cytoplasm</keyword>
<dbReference type="Pfam" id="PF13167">
    <property type="entry name" value="GTP-bdg_N"/>
    <property type="match status" value="1"/>
</dbReference>
<accession>A0A7V3VTM3</accession>
<keyword evidence="4 8" id="KW-0460">Magnesium</keyword>
<dbReference type="PRINTS" id="PR00326">
    <property type="entry name" value="GTP1OBG"/>
</dbReference>
<dbReference type="GO" id="GO:0005525">
    <property type="term" value="F:GTP binding"/>
    <property type="evidence" value="ECO:0007669"/>
    <property type="project" value="UniProtKB-UniRule"/>
</dbReference>
<dbReference type="InterPro" id="IPR025121">
    <property type="entry name" value="GTPase_HflX_N"/>
</dbReference>
<dbReference type="HAMAP" id="MF_00900">
    <property type="entry name" value="GTPase_HflX"/>
    <property type="match status" value="1"/>
</dbReference>
<comment type="cofactor">
    <cofactor evidence="8">
        <name>Mg(2+)</name>
        <dbReference type="ChEBI" id="CHEBI:18420"/>
    </cofactor>
</comment>
<dbReference type="Pfam" id="PF16360">
    <property type="entry name" value="GTP-bdg_M"/>
    <property type="match status" value="1"/>
</dbReference>
<name>A0A7V3VTM3_UNCW3</name>
<feature type="binding site" evidence="8">
    <location>
        <position position="228"/>
    </location>
    <ligand>
        <name>Mg(2+)</name>
        <dbReference type="ChEBI" id="CHEBI:18420"/>
    </ligand>
</feature>
<evidence type="ECO:0000256" key="3">
    <source>
        <dbReference type="ARBA" id="ARBA00022741"/>
    </source>
</evidence>
<keyword evidence="5 6" id="KW-0342">GTP-binding</keyword>
<dbReference type="InterPro" id="IPR032305">
    <property type="entry name" value="GTP-bd_M"/>
</dbReference>
<evidence type="ECO:0000256" key="6">
    <source>
        <dbReference type="HAMAP-Rule" id="MF_00900"/>
    </source>
</evidence>
<evidence type="ECO:0000313" key="11">
    <source>
        <dbReference type="EMBL" id="HGE77951.1"/>
    </source>
</evidence>
<proteinExistence type="inferred from homology"/>
<dbReference type="PANTHER" id="PTHR10229">
    <property type="entry name" value="GTP-BINDING PROTEIN HFLX"/>
    <property type="match status" value="1"/>
</dbReference>
<dbReference type="Gene3D" id="6.10.250.2860">
    <property type="match status" value="1"/>
</dbReference>
<feature type="coiled-coil region" evidence="9">
    <location>
        <begin position="156"/>
        <end position="183"/>
    </location>
</feature>
<comment type="subunit">
    <text evidence="6">Monomer. Associates with the 50S ribosomal subunit.</text>
</comment>
<dbReference type="FunFam" id="3.40.50.11060:FF:000001">
    <property type="entry name" value="GTPase HflX"/>
    <property type="match status" value="1"/>
</dbReference>
<keyword evidence="3 6" id="KW-0547">Nucleotide-binding</keyword>
<reference evidence="11" key="1">
    <citation type="journal article" date="2020" name="mSystems">
        <title>Genome- and Community-Level Interaction Insights into Carbon Utilization and Element Cycling Functions of Hydrothermarchaeota in Hydrothermal Sediment.</title>
        <authorList>
            <person name="Zhou Z."/>
            <person name="Liu Y."/>
            <person name="Xu W."/>
            <person name="Pan J."/>
            <person name="Luo Z.H."/>
            <person name="Li M."/>
        </authorList>
    </citation>
    <scope>NUCLEOTIDE SEQUENCE [LARGE SCALE GENOMIC DNA]</scope>
    <source>
        <strain evidence="11">SpSt-961</strain>
    </source>
</reference>
<evidence type="ECO:0000256" key="5">
    <source>
        <dbReference type="ARBA" id="ARBA00023134"/>
    </source>
</evidence>
<dbReference type="GO" id="GO:0046872">
    <property type="term" value="F:metal ion binding"/>
    <property type="evidence" value="ECO:0007669"/>
    <property type="project" value="UniProtKB-KW"/>
</dbReference>
<evidence type="ECO:0000259" key="10">
    <source>
        <dbReference type="PROSITE" id="PS51705"/>
    </source>
</evidence>
<dbReference type="InterPro" id="IPR030394">
    <property type="entry name" value="G_HFLX_dom"/>
</dbReference>
<dbReference type="SUPFAM" id="SSF52540">
    <property type="entry name" value="P-loop containing nucleoside triphosphate hydrolases"/>
    <property type="match status" value="1"/>
</dbReference>
<dbReference type="InterPro" id="IPR042108">
    <property type="entry name" value="GTPase_HflX_N_sf"/>
</dbReference>
<protein>
    <recommendedName>
        <fullName evidence="6">GTPase HflX</fullName>
    </recommendedName>
    <alternativeName>
        <fullName evidence="6">GTP-binding protein HflX</fullName>
    </alternativeName>
</protein>
<keyword evidence="2 8" id="KW-0479">Metal-binding</keyword>
<organism evidence="11">
    <name type="scientific">candidate division WOR-3 bacterium</name>
    <dbReference type="NCBI Taxonomy" id="2052148"/>
    <lineage>
        <taxon>Bacteria</taxon>
        <taxon>Bacteria division WOR-3</taxon>
    </lineage>
</organism>
<dbReference type="AlphaFoldDB" id="A0A7V3VTM3"/>
<gene>
    <name evidence="6 11" type="primary">hflX</name>
    <name evidence="11" type="ORF">ENX68_02980</name>
</gene>
<evidence type="ECO:0000256" key="7">
    <source>
        <dbReference type="PIRSR" id="PIRSR006809-1"/>
    </source>
</evidence>
<feature type="binding site" evidence="7">
    <location>
        <begin position="314"/>
        <end position="317"/>
    </location>
    <ligand>
        <name>GTP</name>
        <dbReference type="ChEBI" id="CHEBI:37565"/>
    </ligand>
</feature>
<dbReference type="PANTHER" id="PTHR10229:SF0">
    <property type="entry name" value="GTP-BINDING PROTEIN 6-RELATED"/>
    <property type="match status" value="1"/>
</dbReference>